<dbReference type="AlphaFoldDB" id="A0A3S8UHV9"/>
<name>A0A3S8UHV9_9PSED</name>
<dbReference type="KEGG" id="pory:EJA05_09470"/>
<sequence>MQPTFRLVADGKDITALINDRLLLLRTTDKPGMDSDEFELRIDDRDAAVALPGRGAGIEVHLGYVGRALARLGRYTVDEIEVSGPPRTIVIRGKASDMRGTGKTTRSGSWEGVPLSQIVRDIAARNGWTPVCPVQTKVDRVDQRNESDFNFITRLAKQYDCTAKVGDGKLLVMPREASVNASGRAFGTVTITPADVSRWQFKLGDRSAQKAVKTQHQDKKSGKLVVVELTNDEAPSNLPAVHTDRHIYPDKTAAEQAAKAKLAAFNRSTAGVRLQMAGRADLFAERVINAQGFKIGLDGEYLVDSVEQTFDASGWTTVVECNGGKKGKAKAKGKKKKSDKPLKVVDVNPA</sequence>
<dbReference type="PANTHER" id="PTHR35862:SF3">
    <property type="entry name" value="FELS-2 PROPHAGE PROTEIN"/>
    <property type="match status" value="1"/>
</dbReference>
<gene>
    <name evidence="2" type="ORF">EJA05_09470</name>
</gene>
<feature type="region of interest" description="Disordered" evidence="1">
    <location>
        <begin position="323"/>
        <end position="350"/>
    </location>
</feature>
<protein>
    <submittedName>
        <fullName evidence="2">Late control protein</fullName>
    </submittedName>
</protein>
<feature type="compositionally biased region" description="Basic residues" evidence="1">
    <location>
        <begin position="325"/>
        <end position="338"/>
    </location>
</feature>
<accession>A0A3S8UHV9</accession>
<dbReference type="OrthoDB" id="4070623at2"/>
<proteinExistence type="predicted"/>
<dbReference type="Proteomes" id="UP000268230">
    <property type="component" value="Chromosome"/>
</dbReference>
<dbReference type="InterPro" id="IPR052726">
    <property type="entry name" value="Phage_Baseplate_Hub"/>
</dbReference>
<evidence type="ECO:0000256" key="1">
    <source>
        <dbReference type="SAM" id="MobiDB-lite"/>
    </source>
</evidence>
<organism evidence="2 3">
    <name type="scientific">Pseudomonas entomophila</name>
    <dbReference type="NCBI Taxonomy" id="312306"/>
    <lineage>
        <taxon>Bacteria</taxon>
        <taxon>Pseudomonadati</taxon>
        <taxon>Pseudomonadota</taxon>
        <taxon>Gammaproteobacteria</taxon>
        <taxon>Pseudomonadales</taxon>
        <taxon>Pseudomonadaceae</taxon>
        <taxon>Pseudomonas</taxon>
    </lineage>
</organism>
<reference evidence="2 3" key="1">
    <citation type="submission" date="2018-12" db="EMBL/GenBank/DDBJ databases">
        <authorList>
            <person name="Li S."/>
            <person name="Yang R."/>
            <person name="Chen G."/>
            <person name="Zou L."/>
            <person name="Zhang C."/>
            <person name="Chen Y."/>
            <person name="Liu Z."/>
            <person name="Li Y."/>
            <person name="Yan Y."/>
            <person name="Huang M."/>
            <person name="Chen T."/>
        </authorList>
    </citation>
    <scope>NUCLEOTIDE SEQUENCE [LARGE SCALE GENOMIC DNA]</scope>
    <source>
        <strain evidence="2 3">1257</strain>
    </source>
</reference>
<dbReference type="Pfam" id="PF05954">
    <property type="entry name" value="Phage_GPD"/>
    <property type="match status" value="1"/>
</dbReference>
<dbReference type="EMBL" id="CP034338">
    <property type="protein sequence ID" value="AZL67960.1"/>
    <property type="molecule type" value="Genomic_DNA"/>
</dbReference>
<evidence type="ECO:0000313" key="3">
    <source>
        <dbReference type="Proteomes" id="UP000268230"/>
    </source>
</evidence>
<dbReference type="PANTHER" id="PTHR35862">
    <property type="entry name" value="FELS-2 PROPHAGE PROTEIN"/>
    <property type="match status" value="1"/>
</dbReference>
<dbReference type="SUPFAM" id="SSF69279">
    <property type="entry name" value="Phage tail proteins"/>
    <property type="match status" value="1"/>
</dbReference>
<evidence type="ECO:0000313" key="2">
    <source>
        <dbReference type="EMBL" id="AZL67960.1"/>
    </source>
</evidence>